<evidence type="ECO:0000313" key="6">
    <source>
        <dbReference type="Proteomes" id="UP000258927"/>
    </source>
</evidence>
<accession>A0A2R4MHD8</accession>
<dbReference type="Proteomes" id="UP000258927">
    <property type="component" value="Chromosome"/>
</dbReference>
<evidence type="ECO:0000256" key="2">
    <source>
        <dbReference type="ARBA" id="ARBA00023002"/>
    </source>
</evidence>
<dbReference type="Gene3D" id="3.40.50.720">
    <property type="entry name" value="NAD(P)-binding Rossmann-like Domain"/>
    <property type="match status" value="1"/>
</dbReference>
<dbReference type="STRING" id="1122213.GCA_000423365_00681"/>
<dbReference type="KEGG" id="mmyr:MXMO3_02990"/>
<evidence type="ECO:0000259" key="3">
    <source>
        <dbReference type="Pfam" id="PF01408"/>
    </source>
</evidence>
<name>A0A2R4MHD8_9HYPH</name>
<dbReference type="Pfam" id="PF01408">
    <property type="entry name" value="GFO_IDH_MocA"/>
    <property type="match status" value="1"/>
</dbReference>
<feature type="domain" description="Gfo/Idh/MocA-like oxidoreductase N-terminal" evidence="3">
    <location>
        <begin position="8"/>
        <end position="125"/>
    </location>
</feature>
<dbReference type="InterPro" id="IPR050984">
    <property type="entry name" value="Gfo/Idh/MocA_domain"/>
</dbReference>
<dbReference type="RefSeq" id="WP_117396372.1">
    <property type="nucleotide sequence ID" value="NZ_CP021330.1"/>
</dbReference>
<dbReference type="PANTHER" id="PTHR22604:SF105">
    <property type="entry name" value="TRANS-1,2-DIHYDROBENZENE-1,2-DIOL DEHYDROGENASE"/>
    <property type="match status" value="1"/>
</dbReference>
<comment type="similarity">
    <text evidence="1">Belongs to the Gfo/Idh/MocA family.</text>
</comment>
<dbReference type="GO" id="GO:0000166">
    <property type="term" value="F:nucleotide binding"/>
    <property type="evidence" value="ECO:0007669"/>
    <property type="project" value="InterPro"/>
</dbReference>
<evidence type="ECO:0000259" key="4">
    <source>
        <dbReference type="Pfam" id="PF22725"/>
    </source>
</evidence>
<evidence type="ECO:0000256" key="1">
    <source>
        <dbReference type="ARBA" id="ARBA00010928"/>
    </source>
</evidence>
<keyword evidence="2" id="KW-0560">Oxidoreductase</keyword>
<reference evidence="5 6" key="1">
    <citation type="submission" date="2017-05" db="EMBL/GenBank/DDBJ databases">
        <title>Genome Analysis of Maritalea myrionectae HL2708#5.</title>
        <authorList>
            <consortium name="Cotde Inc.-PKNU"/>
            <person name="Jang D."/>
            <person name="Oh H.-M."/>
        </authorList>
    </citation>
    <scope>NUCLEOTIDE SEQUENCE [LARGE SCALE GENOMIC DNA]</scope>
    <source>
        <strain evidence="5 6">HL2708#5</strain>
    </source>
</reference>
<feature type="domain" description="GFO/IDH/MocA-like oxidoreductase" evidence="4">
    <location>
        <begin position="137"/>
        <end position="253"/>
    </location>
</feature>
<dbReference type="GO" id="GO:0016491">
    <property type="term" value="F:oxidoreductase activity"/>
    <property type="evidence" value="ECO:0007669"/>
    <property type="project" value="UniProtKB-KW"/>
</dbReference>
<dbReference type="PANTHER" id="PTHR22604">
    <property type="entry name" value="OXIDOREDUCTASES"/>
    <property type="match status" value="1"/>
</dbReference>
<protein>
    <submittedName>
        <fullName evidence="5">Inositol 2-dehydrogenase</fullName>
    </submittedName>
</protein>
<evidence type="ECO:0000313" key="5">
    <source>
        <dbReference type="EMBL" id="AVX05497.1"/>
    </source>
</evidence>
<dbReference type="Pfam" id="PF22725">
    <property type="entry name" value="GFO_IDH_MocA_C3"/>
    <property type="match status" value="1"/>
</dbReference>
<organism evidence="5 6">
    <name type="scientific">Maritalea myrionectae</name>
    <dbReference type="NCBI Taxonomy" id="454601"/>
    <lineage>
        <taxon>Bacteria</taxon>
        <taxon>Pseudomonadati</taxon>
        <taxon>Pseudomonadota</taxon>
        <taxon>Alphaproteobacteria</taxon>
        <taxon>Hyphomicrobiales</taxon>
        <taxon>Devosiaceae</taxon>
        <taxon>Maritalea</taxon>
    </lineage>
</organism>
<keyword evidence="6" id="KW-1185">Reference proteome</keyword>
<sequence length="330" mass="36149">MSRSDSKIRVGLLGSANIAIAAMIEPAKRRKDVELVAVAARDLGKAQEYARKHGIAEAMEGYEALINRDDIDLIYNALIPSRHMDLSCKALEAGKHVLVEKPFALNVAQTDKMLETGAKSGRFLIEAFHDHYHPVLQEVMRLVQGGSVGTVRSFRAQFDVAIPFEASPFRHTKEMGGGALMDLGCYPVHWATTLLRGTPEVLEASATLTPTGVDESLSAKVRFGDVVAELGCNMAEEVEQRAFLDLVGDKGRIYVDNPILPHNGHYIETEMDGIYRRYTMGAGTTYDHQLEAVLNAIRTGTPAATGGNAPRIIMQVVQDMYETAGMDRSF</sequence>
<dbReference type="EMBL" id="CP021330">
    <property type="protein sequence ID" value="AVX05497.1"/>
    <property type="molecule type" value="Genomic_DNA"/>
</dbReference>
<proteinExistence type="inferred from homology"/>
<dbReference type="SUPFAM" id="SSF51735">
    <property type="entry name" value="NAD(P)-binding Rossmann-fold domains"/>
    <property type="match status" value="1"/>
</dbReference>
<dbReference type="InterPro" id="IPR000683">
    <property type="entry name" value="Gfo/Idh/MocA-like_OxRdtase_N"/>
</dbReference>
<dbReference type="AlphaFoldDB" id="A0A2R4MHD8"/>
<gene>
    <name evidence="5" type="ORF">MXMO3_02990</name>
</gene>
<dbReference type="SUPFAM" id="SSF55347">
    <property type="entry name" value="Glyceraldehyde-3-phosphate dehydrogenase-like, C-terminal domain"/>
    <property type="match status" value="1"/>
</dbReference>
<dbReference type="InterPro" id="IPR055170">
    <property type="entry name" value="GFO_IDH_MocA-like_dom"/>
</dbReference>
<dbReference type="InterPro" id="IPR036291">
    <property type="entry name" value="NAD(P)-bd_dom_sf"/>
</dbReference>
<dbReference type="Gene3D" id="3.30.360.10">
    <property type="entry name" value="Dihydrodipicolinate Reductase, domain 2"/>
    <property type="match status" value="1"/>
</dbReference>